<keyword evidence="1" id="KW-0812">Transmembrane</keyword>
<feature type="transmembrane region" description="Helical" evidence="1">
    <location>
        <begin position="81"/>
        <end position="102"/>
    </location>
</feature>
<evidence type="ECO:0000313" key="3">
    <source>
        <dbReference type="Proteomes" id="UP000226080"/>
    </source>
</evidence>
<evidence type="ECO:0000256" key="1">
    <source>
        <dbReference type="SAM" id="Phobius"/>
    </source>
</evidence>
<sequence length="209" mass="24337">MNFTKTLYIFKYTGELFAIFIYNEDAMFLNIHRYIFLTFCWGNIMKFEVIYKFLLLCVLIISLLCVVISGAGLFYGWQLSMLFNIHVSFAVLLVVALLLHILNRKNKLAKINTQFADLVLHNKYPSYCNLDRLIMTFEHFSVVQIAEQLNLDLDALLKELAEGKINVKNSHRTLRENFPHNDEKIFAAITIVLQLRFINPIPAFNLKGH</sequence>
<gene>
    <name evidence="2" type="ORF">CQR80_06195</name>
</gene>
<evidence type="ECO:0000313" key="2">
    <source>
        <dbReference type="EMBL" id="PHO20621.1"/>
    </source>
</evidence>
<accession>A0A2G1DQ57</accession>
<reference evidence="2 3" key="1">
    <citation type="submission" date="2017-10" db="EMBL/GenBank/DDBJ databases">
        <title>Draft genome sequences of Aggregatibacter actinomycetemcomitans strains 310a and 310b.</title>
        <authorList>
            <person name="May A.C."/>
            <person name="Ohta H."/>
            <person name="Maeda H."/>
            <person name="Kokeguchi S."/>
            <person name="Cugini C."/>
        </authorList>
    </citation>
    <scope>NUCLEOTIDE SEQUENCE [LARGE SCALE GENOMIC DNA]</scope>
    <source>
        <strain evidence="2 3">310b</strain>
    </source>
</reference>
<dbReference type="Proteomes" id="UP000226080">
    <property type="component" value="Unassembled WGS sequence"/>
</dbReference>
<comment type="caution">
    <text evidence="2">The sequence shown here is derived from an EMBL/GenBank/DDBJ whole genome shotgun (WGS) entry which is preliminary data.</text>
</comment>
<keyword evidence="1" id="KW-1133">Transmembrane helix</keyword>
<name>A0A2G1DQ57_AGGAC</name>
<feature type="transmembrane region" description="Helical" evidence="1">
    <location>
        <begin position="53"/>
        <end position="75"/>
    </location>
</feature>
<keyword evidence="3" id="KW-1185">Reference proteome</keyword>
<protein>
    <submittedName>
        <fullName evidence="2">Chemotaxis protein</fullName>
    </submittedName>
</protein>
<dbReference type="EMBL" id="PCGW01000009">
    <property type="protein sequence ID" value="PHO20621.1"/>
    <property type="molecule type" value="Genomic_DNA"/>
</dbReference>
<proteinExistence type="predicted"/>
<organism evidence="2 3">
    <name type="scientific">Aggregatibacter actinomycetemcomitans</name>
    <name type="common">Actinobacillus actinomycetemcomitans</name>
    <name type="synonym">Haemophilus actinomycetemcomitans</name>
    <dbReference type="NCBI Taxonomy" id="714"/>
    <lineage>
        <taxon>Bacteria</taxon>
        <taxon>Pseudomonadati</taxon>
        <taxon>Pseudomonadota</taxon>
        <taxon>Gammaproteobacteria</taxon>
        <taxon>Pasteurellales</taxon>
        <taxon>Pasteurellaceae</taxon>
        <taxon>Aggregatibacter</taxon>
    </lineage>
</organism>
<keyword evidence="1" id="KW-0472">Membrane</keyword>